<dbReference type="GO" id="GO:0016531">
    <property type="term" value="F:copper chaperone activity"/>
    <property type="evidence" value="ECO:0007669"/>
    <property type="project" value="InterPro"/>
</dbReference>
<comment type="similarity">
    <text evidence="2">Belongs to the COX17 family.</text>
</comment>
<keyword evidence="5" id="KW-0496">Mitochondrion</keyword>
<evidence type="ECO:0000256" key="7">
    <source>
        <dbReference type="ARBA" id="ARBA00023186"/>
    </source>
</evidence>
<dbReference type="SUPFAM" id="SSF47072">
    <property type="entry name" value="Cysteine alpha-hairpin motif"/>
    <property type="match status" value="1"/>
</dbReference>
<dbReference type="EMBL" id="NAJP01000101">
    <property type="protein sequence ID" value="TKA30579.1"/>
    <property type="molecule type" value="Genomic_DNA"/>
</dbReference>
<dbReference type="GO" id="GO:0005758">
    <property type="term" value="C:mitochondrial intermembrane space"/>
    <property type="evidence" value="ECO:0007669"/>
    <property type="project" value="UniProtKB-SubCell"/>
</dbReference>
<feature type="binding site" evidence="8">
    <location>
        <position position="37"/>
    </location>
    <ligand>
        <name>Cu cation</name>
        <dbReference type="ChEBI" id="CHEBI:23378"/>
    </ligand>
</feature>
<evidence type="ECO:0000256" key="9">
    <source>
        <dbReference type="SAM" id="MobiDB-lite"/>
    </source>
</evidence>
<name>A0A4V5N566_9PEZI</name>
<evidence type="ECO:0000313" key="11">
    <source>
        <dbReference type="Proteomes" id="UP000310066"/>
    </source>
</evidence>
<feature type="compositionally biased region" description="Low complexity" evidence="9">
    <location>
        <begin position="22"/>
        <end position="33"/>
    </location>
</feature>
<evidence type="ECO:0000256" key="6">
    <source>
        <dbReference type="ARBA" id="ARBA00023157"/>
    </source>
</evidence>
<dbReference type="GO" id="GO:0033617">
    <property type="term" value="P:mitochondrial respiratory chain complex IV assembly"/>
    <property type="evidence" value="ECO:0007669"/>
    <property type="project" value="TreeGrafter"/>
</dbReference>
<dbReference type="AlphaFoldDB" id="A0A4V5N566"/>
<dbReference type="Pfam" id="PF05051">
    <property type="entry name" value="COX17"/>
    <property type="match status" value="1"/>
</dbReference>
<reference evidence="10 11" key="1">
    <citation type="submission" date="2017-03" db="EMBL/GenBank/DDBJ databases">
        <title>Genomes of endolithic fungi from Antarctica.</title>
        <authorList>
            <person name="Coleine C."/>
            <person name="Masonjones S."/>
            <person name="Stajich J.E."/>
        </authorList>
    </citation>
    <scope>NUCLEOTIDE SEQUENCE [LARGE SCALE GENOMIC DNA]</scope>
    <source>
        <strain evidence="10 11">CCFEE 5311</strain>
    </source>
</reference>
<feature type="region of interest" description="Disordered" evidence="9">
    <location>
        <begin position="1"/>
        <end position="33"/>
    </location>
</feature>
<evidence type="ECO:0008006" key="12">
    <source>
        <dbReference type="Google" id="ProtNLM"/>
    </source>
</evidence>
<keyword evidence="6" id="KW-1015">Disulfide bond</keyword>
<dbReference type="STRING" id="329885.A0A4V5N566"/>
<dbReference type="OrthoDB" id="1915887at2759"/>
<sequence length="82" mass="8734">MSASAVAQPSTMQPNNLAANFKQPPAQDAAAKPKPCCVCKDEKSARDECMLFSTAADPQEGCKDLVGQYRMCMKGYGFSLPG</sequence>
<dbReference type="Proteomes" id="UP000310066">
    <property type="component" value="Unassembled WGS sequence"/>
</dbReference>
<comment type="caution">
    <text evidence="10">The sequence shown here is derived from an EMBL/GenBank/DDBJ whole genome shotgun (WGS) entry which is preliminary data.</text>
</comment>
<evidence type="ECO:0000256" key="4">
    <source>
        <dbReference type="ARBA" id="ARBA00023008"/>
    </source>
</evidence>
<evidence type="ECO:0000256" key="5">
    <source>
        <dbReference type="ARBA" id="ARBA00023128"/>
    </source>
</evidence>
<keyword evidence="7" id="KW-0143">Chaperone</keyword>
<protein>
    <recommendedName>
        <fullName evidence="12">Cytochrome c oxidase copper chaperone</fullName>
    </recommendedName>
</protein>
<dbReference type="FunFam" id="1.10.287.1130:FF:000004">
    <property type="entry name" value="Cytochrome c oxidase copper chaperone"/>
    <property type="match status" value="1"/>
</dbReference>
<evidence type="ECO:0000256" key="1">
    <source>
        <dbReference type="ARBA" id="ARBA00004569"/>
    </source>
</evidence>
<evidence type="ECO:0000256" key="2">
    <source>
        <dbReference type="ARBA" id="ARBA00009241"/>
    </source>
</evidence>
<keyword evidence="3 8" id="KW-0479">Metal-binding</keyword>
<organism evidence="10 11">
    <name type="scientific">Friedmanniomyces endolithicus</name>
    <dbReference type="NCBI Taxonomy" id="329885"/>
    <lineage>
        <taxon>Eukaryota</taxon>
        <taxon>Fungi</taxon>
        <taxon>Dikarya</taxon>
        <taxon>Ascomycota</taxon>
        <taxon>Pezizomycotina</taxon>
        <taxon>Dothideomycetes</taxon>
        <taxon>Dothideomycetidae</taxon>
        <taxon>Mycosphaerellales</taxon>
        <taxon>Teratosphaeriaceae</taxon>
        <taxon>Friedmanniomyces</taxon>
    </lineage>
</organism>
<comment type="subcellular location">
    <subcellularLocation>
        <location evidence="1">Mitochondrion intermembrane space</location>
    </subcellularLocation>
</comment>
<dbReference type="PANTHER" id="PTHR16719:SF0">
    <property type="entry name" value="CYTOCHROME C OXIDASE COPPER CHAPERONE"/>
    <property type="match status" value="1"/>
</dbReference>
<dbReference type="Gene3D" id="1.10.287.1130">
    <property type="entry name" value="CytochromE C oxidase copper chaperone"/>
    <property type="match status" value="1"/>
</dbReference>
<proteinExistence type="inferred from homology"/>
<keyword evidence="4 8" id="KW-0186">Copper</keyword>
<dbReference type="GO" id="GO:0005507">
    <property type="term" value="F:copper ion binding"/>
    <property type="evidence" value="ECO:0007669"/>
    <property type="project" value="InterPro"/>
</dbReference>
<dbReference type="PANTHER" id="PTHR16719">
    <property type="entry name" value="CYTOCHROME C OXIDASE COPPER CHAPERONE"/>
    <property type="match status" value="1"/>
</dbReference>
<evidence type="ECO:0000313" key="10">
    <source>
        <dbReference type="EMBL" id="TKA30579.1"/>
    </source>
</evidence>
<dbReference type="InterPro" id="IPR009069">
    <property type="entry name" value="Cys_alpha_HP_mot_SF"/>
</dbReference>
<feature type="binding site" evidence="8">
    <location>
        <position position="36"/>
    </location>
    <ligand>
        <name>Cu cation</name>
        <dbReference type="ChEBI" id="CHEBI:23378"/>
    </ligand>
</feature>
<evidence type="ECO:0000256" key="3">
    <source>
        <dbReference type="ARBA" id="ARBA00022723"/>
    </source>
</evidence>
<dbReference type="InterPro" id="IPR007745">
    <property type="entry name" value="Cyt_c_oxidase_Cu-chaperone"/>
</dbReference>
<accession>A0A4V5N566</accession>
<evidence type="ECO:0000256" key="8">
    <source>
        <dbReference type="PIRSR" id="PIRSR607745-1"/>
    </source>
</evidence>
<gene>
    <name evidence="10" type="ORF">B0A54_15164</name>
</gene>
<feature type="compositionally biased region" description="Polar residues" evidence="9">
    <location>
        <begin position="1"/>
        <end position="18"/>
    </location>
</feature>